<dbReference type="GO" id="GO:0004558">
    <property type="term" value="F:alpha-1,4-glucosidase activity"/>
    <property type="evidence" value="ECO:0007669"/>
    <property type="project" value="UniProtKB-EC"/>
</dbReference>
<comment type="similarity">
    <text evidence="2">Belongs to the glycosyl hydrolase 13 family.</text>
</comment>
<evidence type="ECO:0000259" key="7">
    <source>
        <dbReference type="SMART" id="SM00642"/>
    </source>
</evidence>
<evidence type="ECO:0000313" key="8">
    <source>
        <dbReference type="EMBL" id="KAK3855304.1"/>
    </source>
</evidence>
<evidence type="ECO:0000256" key="1">
    <source>
        <dbReference type="ARBA" id="ARBA00001657"/>
    </source>
</evidence>
<dbReference type="EMBL" id="JAWQEG010006269">
    <property type="protein sequence ID" value="KAK3855304.1"/>
    <property type="molecule type" value="Genomic_DNA"/>
</dbReference>
<accession>A0AAE1BU09</accession>
<evidence type="ECO:0000313" key="9">
    <source>
        <dbReference type="Proteomes" id="UP001286313"/>
    </source>
</evidence>
<keyword evidence="4" id="KW-0325">Glycoprotein</keyword>
<keyword evidence="5" id="KW-0378">Hydrolase</keyword>
<dbReference type="Proteomes" id="UP001286313">
    <property type="component" value="Unassembled WGS sequence"/>
</dbReference>
<dbReference type="CDD" id="cd11328">
    <property type="entry name" value="AmyAc_maltase"/>
    <property type="match status" value="1"/>
</dbReference>
<dbReference type="SUPFAM" id="SSF51445">
    <property type="entry name" value="(Trans)glycosidases"/>
    <property type="match status" value="1"/>
</dbReference>
<keyword evidence="6" id="KW-0732">Signal</keyword>
<protein>
    <recommendedName>
        <fullName evidence="3">alpha-glucosidase</fullName>
        <ecNumber evidence="3">3.2.1.20</ecNumber>
    </recommendedName>
</protein>
<organism evidence="8 9">
    <name type="scientific">Petrolisthes cinctipes</name>
    <name type="common">Flat porcelain crab</name>
    <dbReference type="NCBI Taxonomy" id="88211"/>
    <lineage>
        <taxon>Eukaryota</taxon>
        <taxon>Metazoa</taxon>
        <taxon>Ecdysozoa</taxon>
        <taxon>Arthropoda</taxon>
        <taxon>Crustacea</taxon>
        <taxon>Multicrustacea</taxon>
        <taxon>Malacostraca</taxon>
        <taxon>Eumalacostraca</taxon>
        <taxon>Eucarida</taxon>
        <taxon>Decapoda</taxon>
        <taxon>Pleocyemata</taxon>
        <taxon>Anomura</taxon>
        <taxon>Galatheoidea</taxon>
        <taxon>Porcellanidae</taxon>
        <taxon>Petrolisthes</taxon>
    </lineage>
</organism>
<evidence type="ECO:0000256" key="6">
    <source>
        <dbReference type="SAM" id="SignalP"/>
    </source>
</evidence>
<sequence>MKRSLLITAFIVILVLAAVTLTISLTSSSEVMGTQADEEASDVPFWKTSIIYQAYPRSISDELPDGTGDLVGELLSSVVTGAHNTEDGAGITSKVDYLRDLGVGVVWLNPIYESPMKDFGYDISNYTAIDPIFGDMDDFDELVARFHEHGLKVVMDFVPNHSSDQHEWFQKSVRREEPYTDYYVWADPKGTDDDGSPIPPNNWLSVFRGSAWQWNEERGQFFFHQFLASQPDLNFRTPAVREDMQKILTFWLDKGVDGFRVDAITFLFEVKDLTLNEPEVPGSEDPDDYASLNHIYTTGLPETFPVIRDWRVLLDQYPDKLLMLEVYSNNMETLMKYYGNETYPLGDFPFNFLLIDHLKNRSELTGESLRTTVGLWLDNLPKGKWPNWVLGNHDVGRVASRVGEDLVDALNMVILLLPGTPVTYYGEEIGMLDTFISWEDTQDPQGCHWGQDHYQEHSRDPARTPMQWDESKFAGFTTANSTWLPVNPNYKTLNVAAQILAQTSHLKIYRELAVLRREEVFMKGNVSFPVITKDIFTFMRHLESYEQYLVVVNLSQKPVEVNLLQNTTQELPQKANVVMRSITDTSENTKPGMEVPLDKLPLTAGEGMVLTLSSEV</sequence>
<dbReference type="Pfam" id="PF00128">
    <property type="entry name" value="Alpha-amylase"/>
    <property type="match status" value="1"/>
</dbReference>
<dbReference type="InterPro" id="IPR006047">
    <property type="entry name" value="GH13_cat_dom"/>
</dbReference>
<evidence type="ECO:0000256" key="2">
    <source>
        <dbReference type="ARBA" id="ARBA00008061"/>
    </source>
</evidence>
<reference evidence="8" key="1">
    <citation type="submission" date="2023-10" db="EMBL/GenBank/DDBJ databases">
        <title>Genome assemblies of two species of porcelain crab, Petrolisthes cinctipes and Petrolisthes manimaculis (Anomura: Porcellanidae).</title>
        <authorList>
            <person name="Angst P."/>
        </authorList>
    </citation>
    <scope>NUCLEOTIDE SEQUENCE</scope>
    <source>
        <strain evidence="8">PB745_01</strain>
        <tissue evidence="8">Gill</tissue>
    </source>
</reference>
<dbReference type="EC" id="3.2.1.20" evidence="3"/>
<feature type="domain" description="Glycosyl hydrolase family 13 catalytic" evidence="7">
    <location>
        <begin position="53"/>
        <end position="463"/>
    </location>
</feature>
<keyword evidence="5" id="KW-0326">Glycosidase</keyword>
<evidence type="ECO:0000256" key="4">
    <source>
        <dbReference type="ARBA" id="ARBA00023180"/>
    </source>
</evidence>
<dbReference type="InterPro" id="IPR045857">
    <property type="entry name" value="O16G_dom_2"/>
</dbReference>
<evidence type="ECO:0000256" key="3">
    <source>
        <dbReference type="ARBA" id="ARBA00012741"/>
    </source>
</evidence>
<feature type="signal peptide" evidence="6">
    <location>
        <begin position="1"/>
        <end position="17"/>
    </location>
</feature>
<comment type="catalytic activity">
    <reaction evidence="1">
        <text>Hydrolysis of terminal, non-reducing (1-&gt;4)-linked alpha-D-glucose residues with release of alpha-D-glucose.</text>
        <dbReference type="EC" id="3.2.1.20"/>
    </reaction>
</comment>
<dbReference type="SMART" id="SM00642">
    <property type="entry name" value="Aamy"/>
    <property type="match status" value="1"/>
</dbReference>
<dbReference type="Gene3D" id="3.20.20.80">
    <property type="entry name" value="Glycosidases"/>
    <property type="match status" value="1"/>
</dbReference>
<dbReference type="FunFam" id="3.90.400.10:FF:000001">
    <property type="entry name" value="Maltase A3, isoform A"/>
    <property type="match status" value="1"/>
</dbReference>
<evidence type="ECO:0000256" key="5">
    <source>
        <dbReference type="ARBA" id="ARBA00023295"/>
    </source>
</evidence>
<dbReference type="Gene3D" id="3.90.400.10">
    <property type="entry name" value="Oligo-1,6-glucosidase, Domain 2"/>
    <property type="match status" value="1"/>
</dbReference>
<dbReference type="Gene3D" id="2.60.40.1180">
    <property type="entry name" value="Golgi alpha-mannosidase II"/>
    <property type="match status" value="1"/>
</dbReference>
<dbReference type="PANTHER" id="PTHR10357:SF179">
    <property type="entry name" value="NEUTRAL AND BASIC AMINO ACID TRANSPORT PROTEIN RBAT"/>
    <property type="match status" value="1"/>
</dbReference>
<keyword evidence="9" id="KW-1185">Reference proteome</keyword>
<gene>
    <name evidence="8" type="ORF">Pcinc_038288</name>
</gene>
<dbReference type="AlphaFoldDB" id="A0AAE1BU09"/>
<proteinExistence type="inferred from homology"/>
<dbReference type="InterPro" id="IPR013780">
    <property type="entry name" value="Glyco_hydro_b"/>
</dbReference>
<name>A0AAE1BU09_PETCI</name>
<dbReference type="GO" id="GO:0005975">
    <property type="term" value="P:carbohydrate metabolic process"/>
    <property type="evidence" value="ECO:0007669"/>
    <property type="project" value="InterPro"/>
</dbReference>
<dbReference type="PANTHER" id="PTHR10357">
    <property type="entry name" value="ALPHA-AMYLASE FAMILY MEMBER"/>
    <property type="match status" value="1"/>
</dbReference>
<comment type="caution">
    <text evidence="8">The sequence shown here is derived from an EMBL/GenBank/DDBJ whole genome shotgun (WGS) entry which is preliminary data.</text>
</comment>
<feature type="chain" id="PRO_5042049690" description="alpha-glucosidase" evidence="6">
    <location>
        <begin position="18"/>
        <end position="616"/>
    </location>
</feature>
<dbReference type="InterPro" id="IPR017853">
    <property type="entry name" value="GH"/>
</dbReference>